<gene>
    <name evidence="1" type="ORF">Micbo1qcDRAFT_46605</name>
</gene>
<accession>A0A136JCB6</accession>
<evidence type="ECO:0000313" key="2">
    <source>
        <dbReference type="Proteomes" id="UP000070501"/>
    </source>
</evidence>
<dbReference type="AlphaFoldDB" id="A0A136JCB6"/>
<keyword evidence="2" id="KW-1185">Reference proteome</keyword>
<dbReference type="InParanoid" id="A0A136JCB6"/>
<proteinExistence type="predicted"/>
<dbReference type="EMBL" id="KQ964247">
    <property type="protein sequence ID" value="KXJ94804.1"/>
    <property type="molecule type" value="Genomic_DNA"/>
</dbReference>
<sequence length="151" mass="17020">MTAAANQVLPIDDDAHARIPFHSSLGHSNFPVVDNTLLDEEHLLCCDTISHCHPRLSSYARHAVDFEVHSIEPNLRTAHITQERTSLFGRPAVSCWLPGCPLIRSFHGDTKRERQLFLRQSLPTQGSTRHPRVLPTSRTKRRVLFGARSSP</sequence>
<name>A0A136JCB6_9PEZI</name>
<reference evidence="2" key="1">
    <citation type="submission" date="2016-02" db="EMBL/GenBank/DDBJ databases">
        <title>Draft genome sequence of Microdochium bolleyi, a fungal endophyte of beachgrass.</title>
        <authorList>
            <consortium name="DOE Joint Genome Institute"/>
            <person name="David A.S."/>
            <person name="May G."/>
            <person name="Haridas S."/>
            <person name="Lim J."/>
            <person name="Wang M."/>
            <person name="Labutti K."/>
            <person name="Lipzen A."/>
            <person name="Barry K."/>
            <person name="Grigoriev I.V."/>
        </authorList>
    </citation>
    <scope>NUCLEOTIDE SEQUENCE [LARGE SCALE GENOMIC DNA]</scope>
    <source>
        <strain evidence="2">J235TASD1</strain>
    </source>
</reference>
<protein>
    <submittedName>
        <fullName evidence="1">Uncharacterized protein</fullName>
    </submittedName>
</protein>
<organism evidence="1 2">
    <name type="scientific">Microdochium bolleyi</name>
    <dbReference type="NCBI Taxonomy" id="196109"/>
    <lineage>
        <taxon>Eukaryota</taxon>
        <taxon>Fungi</taxon>
        <taxon>Dikarya</taxon>
        <taxon>Ascomycota</taxon>
        <taxon>Pezizomycotina</taxon>
        <taxon>Sordariomycetes</taxon>
        <taxon>Xylariomycetidae</taxon>
        <taxon>Xylariales</taxon>
        <taxon>Microdochiaceae</taxon>
        <taxon>Microdochium</taxon>
    </lineage>
</organism>
<evidence type="ECO:0000313" key="1">
    <source>
        <dbReference type="EMBL" id="KXJ94804.1"/>
    </source>
</evidence>
<dbReference type="Proteomes" id="UP000070501">
    <property type="component" value="Unassembled WGS sequence"/>
</dbReference>